<dbReference type="PROSITE" id="PS51819">
    <property type="entry name" value="VOC"/>
    <property type="match status" value="1"/>
</dbReference>
<dbReference type="Proteomes" id="UP001597187">
    <property type="component" value="Unassembled WGS sequence"/>
</dbReference>
<protein>
    <submittedName>
        <fullName evidence="2">VOC family protein</fullName>
    </submittedName>
</protein>
<dbReference type="InterPro" id="IPR029068">
    <property type="entry name" value="Glyas_Bleomycin-R_OHBP_Dase"/>
</dbReference>
<proteinExistence type="predicted"/>
<dbReference type="SUPFAM" id="SSF54593">
    <property type="entry name" value="Glyoxalase/Bleomycin resistance protein/Dihydroxybiphenyl dioxygenase"/>
    <property type="match status" value="1"/>
</dbReference>
<keyword evidence="3" id="KW-1185">Reference proteome</keyword>
<dbReference type="InterPro" id="IPR037523">
    <property type="entry name" value="VOC_core"/>
</dbReference>
<feature type="domain" description="VOC" evidence="1">
    <location>
        <begin position="1"/>
        <end position="112"/>
    </location>
</feature>
<dbReference type="InterPro" id="IPR004360">
    <property type="entry name" value="Glyas_Fos-R_dOase_dom"/>
</dbReference>
<accession>A0ABD6B302</accession>
<dbReference type="Pfam" id="PF00903">
    <property type="entry name" value="Glyoxalase"/>
    <property type="match status" value="1"/>
</dbReference>
<evidence type="ECO:0000313" key="3">
    <source>
        <dbReference type="Proteomes" id="UP001597187"/>
    </source>
</evidence>
<name>A0ABD6B302_9EURY</name>
<evidence type="ECO:0000313" key="2">
    <source>
        <dbReference type="EMBL" id="MFD1515444.1"/>
    </source>
</evidence>
<gene>
    <name evidence="2" type="ORF">ACFSBT_19360</name>
</gene>
<organism evidence="2 3">
    <name type="scientific">Halomarina rubra</name>
    <dbReference type="NCBI Taxonomy" id="2071873"/>
    <lineage>
        <taxon>Archaea</taxon>
        <taxon>Methanobacteriati</taxon>
        <taxon>Methanobacteriota</taxon>
        <taxon>Stenosarchaea group</taxon>
        <taxon>Halobacteria</taxon>
        <taxon>Halobacteriales</taxon>
        <taxon>Natronomonadaceae</taxon>
        <taxon>Halomarina</taxon>
    </lineage>
</organism>
<reference evidence="2 3" key="1">
    <citation type="journal article" date="2019" name="Int. J. Syst. Evol. Microbiol.">
        <title>The Global Catalogue of Microorganisms (GCM) 10K type strain sequencing project: providing services to taxonomists for standard genome sequencing and annotation.</title>
        <authorList>
            <consortium name="The Broad Institute Genomics Platform"/>
            <consortium name="The Broad Institute Genome Sequencing Center for Infectious Disease"/>
            <person name="Wu L."/>
            <person name="Ma J."/>
        </authorList>
    </citation>
    <scope>NUCLEOTIDE SEQUENCE [LARGE SCALE GENOMIC DNA]</scope>
    <source>
        <strain evidence="2 3">CGMCC 1.12563</strain>
    </source>
</reference>
<dbReference type="Gene3D" id="3.10.180.10">
    <property type="entry name" value="2,3-Dihydroxybiphenyl 1,2-Dioxygenase, domain 1"/>
    <property type="match status" value="1"/>
</dbReference>
<dbReference type="RefSeq" id="WP_250875359.1">
    <property type="nucleotide sequence ID" value="NZ_JALXFV010000008.1"/>
</dbReference>
<dbReference type="AlphaFoldDB" id="A0ABD6B302"/>
<comment type="caution">
    <text evidence="2">The sequence shown here is derived from an EMBL/GenBank/DDBJ whole genome shotgun (WGS) entry which is preliminary data.</text>
</comment>
<evidence type="ECO:0000259" key="1">
    <source>
        <dbReference type="PROSITE" id="PS51819"/>
    </source>
</evidence>
<sequence length="114" mass="12908">MGLVFFRTAALDDVVSFYTDTVGARVWHEQPDCTILEHGAFRVGFCAAEEAPETEGVLTFVYPNRAGVDAAHERLVDHGVDTDGDPRFNERYDIYQFFATDPEGRTVEFQTFEH</sequence>
<dbReference type="EMBL" id="JBHUDC010000008">
    <property type="protein sequence ID" value="MFD1515444.1"/>
    <property type="molecule type" value="Genomic_DNA"/>
</dbReference>